<accession>A0A0F4YM90</accession>
<evidence type="ECO:0000256" key="3">
    <source>
        <dbReference type="ARBA" id="ARBA00023002"/>
    </source>
</evidence>
<comment type="similarity">
    <text evidence="1">Belongs to the short-chain dehydrogenases/reductases (SDR) family.</text>
</comment>
<evidence type="ECO:0008006" key="6">
    <source>
        <dbReference type="Google" id="ProtNLM"/>
    </source>
</evidence>
<comment type="caution">
    <text evidence="4">The sequence shown here is derived from an EMBL/GenBank/DDBJ whole genome shotgun (WGS) entry which is preliminary data.</text>
</comment>
<dbReference type="PANTHER" id="PTHR24320">
    <property type="entry name" value="RETINOL DEHYDROGENASE"/>
    <property type="match status" value="1"/>
</dbReference>
<keyword evidence="2" id="KW-0521">NADP</keyword>
<keyword evidence="5" id="KW-1185">Reference proteome</keyword>
<name>A0A0F4YM90_RASE3</name>
<dbReference type="InterPro" id="IPR002347">
    <property type="entry name" value="SDR_fam"/>
</dbReference>
<dbReference type="InterPro" id="IPR036291">
    <property type="entry name" value="NAD(P)-bd_dom_sf"/>
</dbReference>
<gene>
    <name evidence="4" type="ORF">T310_6608</name>
</gene>
<reference evidence="4 5" key="1">
    <citation type="submission" date="2015-04" db="EMBL/GenBank/DDBJ databases">
        <authorList>
            <person name="Heijne W.H."/>
            <person name="Fedorova N.D."/>
            <person name="Nierman W.C."/>
            <person name="Vollebregt A.W."/>
            <person name="Zhao Z."/>
            <person name="Wu L."/>
            <person name="Kumar M."/>
            <person name="Stam H."/>
            <person name="van den Berg M.A."/>
            <person name="Pel H.J."/>
        </authorList>
    </citation>
    <scope>NUCLEOTIDE SEQUENCE [LARGE SCALE GENOMIC DNA]</scope>
    <source>
        <strain evidence="4 5">CBS 393.64</strain>
    </source>
</reference>
<dbReference type="GeneID" id="25318909"/>
<dbReference type="STRING" id="1408163.A0A0F4YM90"/>
<organism evidence="4 5">
    <name type="scientific">Rasamsonia emersonii (strain ATCC 16479 / CBS 393.64 / IMI 116815)</name>
    <dbReference type="NCBI Taxonomy" id="1408163"/>
    <lineage>
        <taxon>Eukaryota</taxon>
        <taxon>Fungi</taxon>
        <taxon>Dikarya</taxon>
        <taxon>Ascomycota</taxon>
        <taxon>Pezizomycotina</taxon>
        <taxon>Eurotiomycetes</taxon>
        <taxon>Eurotiomycetidae</taxon>
        <taxon>Eurotiales</taxon>
        <taxon>Trichocomaceae</taxon>
        <taxon>Rasamsonia</taxon>
    </lineage>
</organism>
<dbReference type="Pfam" id="PF00106">
    <property type="entry name" value="adh_short"/>
    <property type="match status" value="1"/>
</dbReference>
<dbReference type="EMBL" id="LASV01000351">
    <property type="protein sequence ID" value="KKA19407.1"/>
    <property type="molecule type" value="Genomic_DNA"/>
</dbReference>
<evidence type="ECO:0000313" key="5">
    <source>
        <dbReference type="Proteomes" id="UP000053958"/>
    </source>
</evidence>
<dbReference type="GO" id="GO:0016491">
    <property type="term" value="F:oxidoreductase activity"/>
    <property type="evidence" value="ECO:0007669"/>
    <property type="project" value="UniProtKB-KW"/>
</dbReference>
<dbReference type="OrthoDB" id="542013at2759"/>
<sequence>MDDNQDSIYSWCIPMGLFFQEAVPQNPPSTNLGGKTIIITGANSGLGLEAARQFLQFNASRVILAVRSIAKGEAAAAQIQLANPDAEVKVMKLDLDSYDSVVAFANQVKQELTDMHALVLNAGMNQYVYETSPTGHERLLQVNFLSHAVLALQLLPLLQRTASKEGSPTRLSLVSSFSHRKHSMTRNPVGRDESIIQHFDNPANFVRQVRYSDTKLLMNAFVAELARRLPLGGSKTDPPVIINCLCPGFVWTDFNHRLPWYIRWPAILLEMLFARSAEVGARTIVHAAAVASEESHGKFMESSHIAE</sequence>
<dbReference type="Proteomes" id="UP000053958">
    <property type="component" value="Unassembled WGS sequence"/>
</dbReference>
<keyword evidence="3" id="KW-0560">Oxidoreductase</keyword>
<evidence type="ECO:0000256" key="2">
    <source>
        <dbReference type="ARBA" id="ARBA00022857"/>
    </source>
</evidence>
<evidence type="ECO:0000313" key="4">
    <source>
        <dbReference type="EMBL" id="KKA19407.1"/>
    </source>
</evidence>
<dbReference type="PRINTS" id="PR00081">
    <property type="entry name" value="GDHRDH"/>
</dbReference>
<dbReference type="AlphaFoldDB" id="A0A0F4YM90"/>
<dbReference type="Gene3D" id="3.40.50.720">
    <property type="entry name" value="NAD(P)-binding Rossmann-like Domain"/>
    <property type="match status" value="1"/>
</dbReference>
<dbReference type="RefSeq" id="XP_013326019.1">
    <property type="nucleotide sequence ID" value="XM_013470565.1"/>
</dbReference>
<dbReference type="PANTHER" id="PTHR24320:SF252">
    <property type="entry name" value="DEHYDROGENASE_REDUCTASE FAMILY PROTEIN, PUTATIVE (AFU_ORTHOLOGUE AFUA_3G08550)-RELATED"/>
    <property type="match status" value="1"/>
</dbReference>
<proteinExistence type="inferred from homology"/>
<evidence type="ECO:0000256" key="1">
    <source>
        <dbReference type="ARBA" id="ARBA00006484"/>
    </source>
</evidence>
<protein>
    <recommendedName>
        <fullName evidence="6">Short-chain dehydrogenase/reductase family protein</fullName>
    </recommendedName>
</protein>
<dbReference type="SUPFAM" id="SSF51735">
    <property type="entry name" value="NAD(P)-binding Rossmann-fold domains"/>
    <property type="match status" value="1"/>
</dbReference>